<dbReference type="PROSITE" id="PS51833">
    <property type="entry name" value="HDOD"/>
    <property type="match status" value="1"/>
</dbReference>
<sequence length="264" mass="29798">MLRRTVRELDALRADPERAGGRQIAAIVLDDPLMTMRLLTYIETHRRQSQNHDITTIERAVMMIGIEPFFRLFDSSPTVEDALKDHPRALVGVLKVITRARHISGLAREFAVMRHDLDVQEITVAASLHEATEIICWIHAPGLTEQVYALQTADRRLRSADAQRQVFGVTAGELQLGLIRAWRLPRLLMQLLDDSQQNDPRVRTVSLAARIARHLARGWDDPGLPDDIDELEALLRVSRETLLKRLGAPDDARGYLLAPPHASE</sequence>
<comment type="caution">
    <text evidence="2">The sequence shown here is derived from an EMBL/GenBank/DDBJ whole genome shotgun (WGS) entry which is preliminary data.</text>
</comment>
<dbReference type="InterPro" id="IPR013976">
    <property type="entry name" value="HDOD"/>
</dbReference>
<evidence type="ECO:0000259" key="1">
    <source>
        <dbReference type="PROSITE" id="PS51833"/>
    </source>
</evidence>
<gene>
    <name evidence="2" type="ORF">C666_04425</name>
</gene>
<evidence type="ECO:0000313" key="3">
    <source>
        <dbReference type="Proteomes" id="UP000013232"/>
    </source>
</evidence>
<dbReference type="InterPro" id="IPR052340">
    <property type="entry name" value="RNase_Y/CdgJ"/>
</dbReference>
<dbReference type="Proteomes" id="UP000013232">
    <property type="component" value="Unassembled WGS sequence"/>
</dbReference>
<feature type="domain" description="HDOD" evidence="1">
    <location>
        <begin position="1"/>
        <end position="198"/>
    </location>
</feature>
<proteinExistence type="predicted"/>
<dbReference type="PANTHER" id="PTHR33525:SF3">
    <property type="entry name" value="RIBONUCLEASE Y"/>
    <property type="match status" value="1"/>
</dbReference>
<dbReference type="EMBL" id="AMXE01000009">
    <property type="protein sequence ID" value="ENO89788.1"/>
    <property type="molecule type" value="Genomic_DNA"/>
</dbReference>
<dbReference type="AlphaFoldDB" id="N6Z5W4"/>
<organism evidence="2 3">
    <name type="scientific">Thauera linaloolentis (strain DSM 12138 / JCM 21573 / CCUG 41526 / CIP 105981 / IAM 15112 / NBRC 102519 / 47Lol)</name>
    <dbReference type="NCBI Taxonomy" id="1123367"/>
    <lineage>
        <taxon>Bacteria</taxon>
        <taxon>Pseudomonadati</taxon>
        <taxon>Pseudomonadota</taxon>
        <taxon>Betaproteobacteria</taxon>
        <taxon>Rhodocyclales</taxon>
        <taxon>Zoogloeaceae</taxon>
        <taxon>Thauera</taxon>
    </lineage>
</organism>
<dbReference type="SUPFAM" id="SSF109604">
    <property type="entry name" value="HD-domain/PDEase-like"/>
    <property type="match status" value="1"/>
</dbReference>
<reference evidence="2 3" key="1">
    <citation type="submission" date="2012-09" db="EMBL/GenBank/DDBJ databases">
        <title>Draft Genome Sequences of 6 Strains from Genus Thauera.</title>
        <authorList>
            <person name="Liu B."/>
            <person name="Shapleigh J.P."/>
            <person name="Frostegard A.H."/>
        </authorList>
    </citation>
    <scope>NUCLEOTIDE SEQUENCE [LARGE SCALE GENOMIC DNA]</scope>
    <source>
        <strain evidence="3">47Lol / DSM 12138</strain>
    </source>
</reference>
<dbReference type="Gene3D" id="1.10.3210.10">
    <property type="entry name" value="Hypothetical protein af1432"/>
    <property type="match status" value="1"/>
</dbReference>
<dbReference type="eggNOG" id="COG1639">
    <property type="taxonomic scope" value="Bacteria"/>
</dbReference>
<dbReference type="Pfam" id="PF08668">
    <property type="entry name" value="HDOD"/>
    <property type="match status" value="1"/>
</dbReference>
<protein>
    <recommendedName>
        <fullName evidence="1">HDOD domain-containing protein</fullName>
    </recommendedName>
</protein>
<accession>N6Z5W4</accession>
<dbReference type="STRING" id="1123367.GCA_000621305_03063"/>
<evidence type="ECO:0000313" key="2">
    <source>
        <dbReference type="EMBL" id="ENO89788.1"/>
    </source>
</evidence>
<name>N6Z5W4_THAL4</name>
<keyword evidence="3" id="KW-1185">Reference proteome</keyword>
<dbReference type="PANTHER" id="PTHR33525">
    <property type="match status" value="1"/>
</dbReference>